<organism evidence="1 2">
    <name type="scientific">Recurvomyces mirabilis</name>
    <dbReference type="NCBI Taxonomy" id="574656"/>
    <lineage>
        <taxon>Eukaryota</taxon>
        <taxon>Fungi</taxon>
        <taxon>Dikarya</taxon>
        <taxon>Ascomycota</taxon>
        <taxon>Pezizomycotina</taxon>
        <taxon>Dothideomycetes</taxon>
        <taxon>Dothideomycetidae</taxon>
        <taxon>Mycosphaerellales</taxon>
        <taxon>Teratosphaeriaceae</taxon>
        <taxon>Recurvomyces</taxon>
    </lineage>
</organism>
<protein>
    <submittedName>
        <fullName evidence="1">Uncharacterized protein</fullName>
    </submittedName>
</protein>
<proteinExistence type="predicted"/>
<evidence type="ECO:0000313" key="2">
    <source>
        <dbReference type="Proteomes" id="UP001274830"/>
    </source>
</evidence>
<gene>
    <name evidence="1" type="ORF">LTR78_000608</name>
</gene>
<evidence type="ECO:0000313" key="1">
    <source>
        <dbReference type="EMBL" id="KAK3680230.1"/>
    </source>
</evidence>
<dbReference type="EMBL" id="JAUTXT010000001">
    <property type="protein sequence ID" value="KAK3680230.1"/>
    <property type="molecule type" value="Genomic_DNA"/>
</dbReference>
<name>A0AAE0WYK6_9PEZI</name>
<comment type="caution">
    <text evidence="1">The sequence shown here is derived from an EMBL/GenBank/DDBJ whole genome shotgun (WGS) entry which is preliminary data.</text>
</comment>
<dbReference type="Proteomes" id="UP001274830">
    <property type="component" value="Unassembled WGS sequence"/>
</dbReference>
<accession>A0AAE0WYK6</accession>
<dbReference type="AlphaFoldDB" id="A0AAE0WYK6"/>
<keyword evidence="2" id="KW-1185">Reference proteome</keyword>
<reference evidence="1" key="1">
    <citation type="submission" date="2023-07" db="EMBL/GenBank/DDBJ databases">
        <title>Black Yeasts Isolated from many extreme environments.</title>
        <authorList>
            <person name="Coleine C."/>
            <person name="Stajich J.E."/>
            <person name="Selbmann L."/>
        </authorList>
    </citation>
    <scope>NUCLEOTIDE SEQUENCE</scope>
    <source>
        <strain evidence="1">CCFEE 5485</strain>
    </source>
</reference>
<sequence>MKTISVPHELLLNELPVHPSKAVYRQARRLTKWNNRMNEIKREAIYKARSSRAFAKLNQDAISVLLSHDGLDSPPFPVELGRFLVHRGICDDPNVLHSDLRAFVTLYKSWLCEVLLPLANDESLMRLAHLLVLIHKDRSNDVAEAVSIALANETMTRFLGGEANVRPFLEVLACKGLRNGPDVLAFMSRVERRRLTAMYSHLPECPLTPYRPFSSFTMQKRIMAPSATADKLRRQAGVWEVDDLREVLGEGSLRSFPRARADRINGVRTCDMDEFAYCVKDKRAYNMVKGAMMAGRNLTPREKAIVLESMYLL</sequence>